<dbReference type="Proteomes" id="UP000276215">
    <property type="component" value="Unassembled WGS sequence"/>
</dbReference>
<evidence type="ECO:0000256" key="1">
    <source>
        <dbReference type="SAM" id="Phobius"/>
    </source>
</evidence>
<organism evidence="2 3">
    <name type="scientific">Choiromyces venosus 120613-1</name>
    <dbReference type="NCBI Taxonomy" id="1336337"/>
    <lineage>
        <taxon>Eukaryota</taxon>
        <taxon>Fungi</taxon>
        <taxon>Dikarya</taxon>
        <taxon>Ascomycota</taxon>
        <taxon>Pezizomycotina</taxon>
        <taxon>Pezizomycetes</taxon>
        <taxon>Pezizales</taxon>
        <taxon>Tuberaceae</taxon>
        <taxon>Choiromyces</taxon>
    </lineage>
</organism>
<protein>
    <submittedName>
        <fullName evidence="2">Uncharacterized protein</fullName>
    </submittedName>
</protein>
<proteinExistence type="predicted"/>
<reference evidence="2 3" key="1">
    <citation type="journal article" date="2018" name="Nat. Ecol. Evol.">
        <title>Pezizomycetes genomes reveal the molecular basis of ectomycorrhizal truffle lifestyle.</title>
        <authorList>
            <person name="Murat C."/>
            <person name="Payen T."/>
            <person name="Noel B."/>
            <person name="Kuo A."/>
            <person name="Morin E."/>
            <person name="Chen J."/>
            <person name="Kohler A."/>
            <person name="Krizsan K."/>
            <person name="Balestrini R."/>
            <person name="Da Silva C."/>
            <person name="Montanini B."/>
            <person name="Hainaut M."/>
            <person name="Levati E."/>
            <person name="Barry K.W."/>
            <person name="Belfiori B."/>
            <person name="Cichocki N."/>
            <person name="Clum A."/>
            <person name="Dockter R.B."/>
            <person name="Fauchery L."/>
            <person name="Guy J."/>
            <person name="Iotti M."/>
            <person name="Le Tacon F."/>
            <person name="Lindquist E.A."/>
            <person name="Lipzen A."/>
            <person name="Malagnac F."/>
            <person name="Mello A."/>
            <person name="Molinier V."/>
            <person name="Miyauchi S."/>
            <person name="Poulain J."/>
            <person name="Riccioni C."/>
            <person name="Rubini A."/>
            <person name="Sitrit Y."/>
            <person name="Splivallo R."/>
            <person name="Traeger S."/>
            <person name="Wang M."/>
            <person name="Zifcakova L."/>
            <person name="Wipf D."/>
            <person name="Zambonelli A."/>
            <person name="Paolocci F."/>
            <person name="Nowrousian M."/>
            <person name="Ottonello S."/>
            <person name="Baldrian P."/>
            <person name="Spatafora J.W."/>
            <person name="Henrissat B."/>
            <person name="Nagy L.G."/>
            <person name="Aury J.M."/>
            <person name="Wincker P."/>
            <person name="Grigoriev I.V."/>
            <person name="Bonfante P."/>
            <person name="Martin F.M."/>
        </authorList>
    </citation>
    <scope>NUCLEOTIDE SEQUENCE [LARGE SCALE GENOMIC DNA]</scope>
    <source>
        <strain evidence="2 3">120613-1</strain>
    </source>
</reference>
<gene>
    <name evidence="2" type="ORF">L873DRAFT_118732</name>
</gene>
<sequence length="144" mass="16401">MTYLSHLLYTHSINTGMLNAITSLHLFLLLSLSLLSYSTFKDSVLLDMSFPHGGEIDASFIHFLLSIHSFIHTYGTPQSFILNYHLFPSLIITFSPTILHLTFSNLNSGLTYPPFRKIQNSKIYKVSLTLLSQYCEGKNLILHF</sequence>
<evidence type="ECO:0000313" key="3">
    <source>
        <dbReference type="Proteomes" id="UP000276215"/>
    </source>
</evidence>
<keyword evidence="1" id="KW-0812">Transmembrane</keyword>
<evidence type="ECO:0000313" key="2">
    <source>
        <dbReference type="EMBL" id="RPA92989.1"/>
    </source>
</evidence>
<keyword evidence="3" id="KW-1185">Reference proteome</keyword>
<keyword evidence="1" id="KW-0472">Membrane</keyword>
<dbReference type="AlphaFoldDB" id="A0A3N4J3V8"/>
<keyword evidence="1" id="KW-1133">Transmembrane helix</keyword>
<feature type="transmembrane region" description="Helical" evidence="1">
    <location>
        <begin position="20"/>
        <end position="40"/>
    </location>
</feature>
<accession>A0A3N4J3V8</accession>
<name>A0A3N4J3V8_9PEZI</name>
<dbReference type="EMBL" id="ML120462">
    <property type="protein sequence ID" value="RPA92989.1"/>
    <property type="molecule type" value="Genomic_DNA"/>
</dbReference>